<name>A0ABP9VY61_9BACT</name>
<evidence type="ECO:0000313" key="2">
    <source>
        <dbReference type="EMBL" id="GAA5510073.1"/>
    </source>
</evidence>
<evidence type="ECO:0000259" key="1">
    <source>
        <dbReference type="Pfam" id="PF13280"/>
    </source>
</evidence>
<feature type="domain" description="WYL" evidence="1">
    <location>
        <begin position="23"/>
        <end position="86"/>
    </location>
</feature>
<protein>
    <recommendedName>
        <fullName evidence="1">WYL domain-containing protein</fullName>
    </recommendedName>
</protein>
<dbReference type="RefSeq" id="WP_345687681.1">
    <property type="nucleotide sequence ID" value="NZ_BAABRO010000018.1"/>
</dbReference>
<dbReference type="Pfam" id="PF13280">
    <property type="entry name" value="WYL"/>
    <property type="match status" value="1"/>
</dbReference>
<keyword evidence="3" id="KW-1185">Reference proteome</keyword>
<dbReference type="InterPro" id="IPR026881">
    <property type="entry name" value="WYL_dom"/>
</dbReference>
<organism evidence="2 3">
    <name type="scientific">Novipirellula caenicola</name>
    <dbReference type="NCBI Taxonomy" id="1536901"/>
    <lineage>
        <taxon>Bacteria</taxon>
        <taxon>Pseudomonadati</taxon>
        <taxon>Planctomycetota</taxon>
        <taxon>Planctomycetia</taxon>
        <taxon>Pirellulales</taxon>
        <taxon>Pirellulaceae</taxon>
        <taxon>Novipirellula</taxon>
    </lineage>
</organism>
<dbReference type="EMBL" id="BAABRO010000018">
    <property type="protein sequence ID" value="GAA5510073.1"/>
    <property type="molecule type" value="Genomic_DNA"/>
</dbReference>
<sequence length="101" mass="11819">MNRIKSSQQASSHTHAISRVRQQISRAMRDPDRWVIRITYRDVNGVATIRRVSPTRWQNDYLFRALCTGRGDHRQFDVRRIESVELDNAADVLMPEGVVKR</sequence>
<accession>A0ABP9VY61</accession>
<evidence type="ECO:0000313" key="3">
    <source>
        <dbReference type="Proteomes" id="UP001416858"/>
    </source>
</evidence>
<reference evidence="2 3" key="1">
    <citation type="submission" date="2024-02" db="EMBL/GenBank/DDBJ databases">
        <title>Rhodopirellula caenicola NBRC 110016.</title>
        <authorList>
            <person name="Ichikawa N."/>
            <person name="Katano-Makiyama Y."/>
            <person name="Hidaka K."/>
        </authorList>
    </citation>
    <scope>NUCLEOTIDE SEQUENCE [LARGE SCALE GENOMIC DNA]</scope>
    <source>
        <strain evidence="2 3">NBRC 110016</strain>
    </source>
</reference>
<proteinExistence type="predicted"/>
<comment type="caution">
    <text evidence="2">The sequence shown here is derived from an EMBL/GenBank/DDBJ whole genome shotgun (WGS) entry which is preliminary data.</text>
</comment>
<dbReference type="Proteomes" id="UP001416858">
    <property type="component" value="Unassembled WGS sequence"/>
</dbReference>
<gene>
    <name evidence="2" type="ORF">Rcae01_05579</name>
</gene>